<evidence type="ECO:0000313" key="5">
    <source>
        <dbReference type="WBParaSite" id="HDID_0000214701-mRNA-1"/>
    </source>
</evidence>
<protein>
    <submittedName>
        <fullName evidence="5">Kinetochore-associated protein 1</fullName>
    </submittedName>
</protein>
<feature type="domain" description="KNTC1 first ARM-repeats" evidence="2">
    <location>
        <begin position="355"/>
        <end position="614"/>
    </location>
</feature>
<evidence type="ECO:0000256" key="1">
    <source>
        <dbReference type="SAM" id="MobiDB-lite"/>
    </source>
</evidence>
<accession>A0A0R3SC75</accession>
<dbReference type="Pfam" id="PF24520">
    <property type="entry name" value="ARM_KNTC1_1st"/>
    <property type="match status" value="1"/>
</dbReference>
<gene>
    <name evidence="3" type="ORF">HDID_LOCUS2148</name>
</gene>
<evidence type="ECO:0000313" key="4">
    <source>
        <dbReference type="Proteomes" id="UP000274504"/>
    </source>
</evidence>
<dbReference type="WBParaSite" id="HDID_0000214701-mRNA-1">
    <property type="protein sequence ID" value="HDID_0000214701-mRNA-1"/>
    <property type="gene ID" value="HDID_0000214701"/>
</dbReference>
<dbReference type="OrthoDB" id="343783at2759"/>
<feature type="compositionally biased region" description="Low complexity" evidence="1">
    <location>
        <begin position="1811"/>
        <end position="1820"/>
    </location>
</feature>
<dbReference type="Proteomes" id="UP000274504">
    <property type="component" value="Unassembled WGS sequence"/>
</dbReference>
<organism evidence="5">
    <name type="scientific">Hymenolepis diminuta</name>
    <name type="common">Rat tapeworm</name>
    <dbReference type="NCBI Taxonomy" id="6216"/>
    <lineage>
        <taxon>Eukaryota</taxon>
        <taxon>Metazoa</taxon>
        <taxon>Spiralia</taxon>
        <taxon>Lophotrochozoa</taxon>
        <taxon>Platyhelminthes</taxon>
        <taxon>Cestoda</taxon>
        <taxon>Eucestoda</taxon>
        <taxon>Cyclophyllidea</taxon>
        <taxon>Hymenolepididae</taxon>
        <taxon>Hymenolepis</taxon>
    </lineage>
</organism>
<dbReference type="InterPro" id="IPR055403">
    <property type="entry name" value="ARM_KNTC1_1st"/>
</dbReference>
<proteinExistence type="predicted"/>
<sequence length="2144" mass="240868">MVSLSCHSSTKYYEHSSLFNINIGSQEGLSNFDKVFVGCINKAYYIANKHELLVYDQHNYLSFGTCFEEEIVTIYELPELDSFLIQCSGDNLKIFTIHSSTFMQLPLQNFEDIKVVSWATGFLDVVVMSDSKEIILRDITKESFINAVLNNESQFFVRKLQTAVIKRCISSLSLICPTEKSNIVTVISLKSNLKVLTFENSMANQISEQDILCFSALNEIESSFIKSEFLGSGYFVILTLHHRLLIFNASARVYCGTLSDTNDIIDFAVKLSCNSKDPLNFDLYTLHDRSGDIVLEVHSYPGWNLCISLPMSTKLSSILSRNFPNLEPLLVEQMETSLKFSTFVVADPLEHLKVLIVEKKFLEARQFATRYKLSITLIAKFEFIACLECMIQLAERISNCECDEEVTTELISNAHSICSRALELLEEFSVLEPSSEILLLVQQGIIPRLKPQSQLLEQMLLKLSKNGECREVVATSLKRLQVFQKLKKYRNLSCTAWRKFAFTKISVEFAECFIKWEDYYDGFFIWSAFKDDLIVDLTESSLRAFFSYLSRKPLLVPSGNVEDLNCLTEVENKLHSWLASDLLPALLSNCPSALPILGKWVVGRINQLEDSMKRNCAFRTQFKWPDTAVVWIENLLRKSKPPTTSRPEDITSQEEISYFISGLRSRNSKVDPFYSLRSLLFDLRTIQDLLDKYNFKLDLAHCGSLDVKSIAFKLMDVAVSSHSITDSNGSDSAMKQVAAFIEERGLNADGVYSEYCTHFLANLVRKFKVDEENASRLRMTATAVESARVIDLSRRACLVASWIKSLDYRCKTAQLLAKVTPTPWPSQLHAIVDSVLSDCSKGRSEDVHPAIRKLTRRSNVAKAVGILSKYGVELDSPDSTVSCLLLRASPPWINQPSARNLCPEITRSEVLSDALSVARLLTSSNATSKSPNTSVALAHVRVALHQALTLPLNAERYSIDIHQRVDYLRSVVLKEVMSLECGGGSDFVELIFREAIHELGSLWELTRCGLEQVSHYLEVFACIALEATKTCPANSYVAKDASQWLHYCHLGHKILSHFEVCNISLSHFPKPNEPSPLNIVFYPSPTTSPFSIQSIALFHLLLKWNNHPFSAADEEVHLVDTWMSLDCPHSLETVVDVMKQLVDRVKRKSALEGISTDAVYGLVLRKIMPFLTAAEIESEYNLVADLIGCVHNLLIMTLNKGVLSSKHRCVLSIVSCIETVFSKLSLKFSNVIHSRGPFEKWQFSLLFHEEVFQSVDLGTIQFLSSDSLHWLSQILHYASRKNIDAKTVHELLSEGLRLATDYAMRLSLVTSVSIPLVGSLISLSYEEVYDGSMRPADVSMYEESQAESPRSTARKDLLEELERILVEQVDPWMGEALDNLFRWSSHLDVTLAFGLAVCQTLVNSANRMRAIVIAAMMYKASRLLTAEDGQRMVTMAKGLALNAKWDAALRVYGLRHSHRNPQPDVVLCHLIGILPPVCRNLGVTDPLSTPIKLLPPVGEIVDFCKDFHQNASEALLKHLEILIMAPFSEKPGSTGDEELERFKQVFHKFRITEINKEYSKAKLDRASEVYKVLLRIASTDTKFMENRLGPSIKRLFSSISPYHYELLCFLLDCIRTLDDLETVSKFDRILAFLHRYQLKSSRGNQPNVSTGSGLASLEVKKDINQSNLYKWLQLDEVVEWGLSDNINIAVVANGLSSLEKIGLLRVHSKSSLCPSANPGTAQFFRHAIPVDRAAADAWEHASACERIFRAFFTRAFKILSRIQDRELLLKFLGETFSSFRDGPIKLIFLDMAVRMLNGWLGVGGGEGRESSSYSHTSVVSPNDGSNSALQTTTVTTGPVVPGRLSDRFKDDATNAAARKALEEAELCYQKLSVEACLHRYNITRFWPDILTRAVSSSVLVDLLLEKSCAIYASMPLIGSSRVDPSIGRIVAYHRREQVLSQLRCALKELLSLQGVSFTAWARQVVWQRLHLPKSIRPAEWPEVNPIGGANLTTGDGEGVDLNATAIVFDLDSSVLMPGEQADLSLNATFATSPTSYYSPESGLHGHNNAPGEPEESEFVLGEFLIAEGSEEDLRLEVVRILAEWCLLHPLNPAVLQALSTQEVQRRWRTLRLTLRCRQLPSEDECPSSTLLEYLNRVAVRAREK</sequence>
<reference evidence="5" key="1">
    <citation type="submission" date="2016-04" db="UniProtKB">
        <authorList>
            <consortium name="WormBaseParasite"/>
        </authorList>
    </citation>
    <scope>IDENTIFICATION</scope>
</reference>
<evidence type="ECO:0000259" key="2">
    <source>
        <dbReference type="Pfam" id="PF24520"/>
    </source>
</evidence>
<evidence type="ECO:0000313" key="3">
    <source>
        <dbReference type="EMBL" id="VDL19609.1"/>
    </source>
</evidence>
<feature type="region of interest" description="Disordered" evidence="1">
    <location>
        <begin position="1811"/>
        <end position="1832"/>
    </location>
</feature>
<dbReference type="STRING" id="6216.A0A0R3SC75"/>
<dbReference type="EMBL" id="UYSG01000489">
    <property type="protein sequence ID" value="VDL19609.1"/>
    <property type="molecule type" value="Genomic_DNA"/>
</dbReference>
<name>A0A0R3SC75_HYMDI</name>
<reference evidence="3 4" key="2">
    <citation type="submission" date="2018-11" db="EMBL/GenBank/DDBJ databases">
        <authorList>
            <consortium name="Pathogen Informatics"/>
        </authorList>
    </citation>
    <scope>NUCLEOTIDE SEQUENCE [LARGE SCALE GENOMIC DNA]</scope>
</reference>